<protein>
    <submittedName>
        <fullName evidence="2">Uncharacterized protein</fullName>
    </submittedName>
</protein>
<sequence>MMTQEEVASVMCYCKESGITYKARLSELGIPEWRFYSSKARYAKSQSGDSAGEFIQLTSGGPLVPIPSFAAGNGRQPKEKKDRHTSREMSVELRTVTGTLVHIRGEMNESFLQAIIQASSSHV</sequence>
<comment type="caution">
    <text evidence="2">The sequence shown here is derived from an EMBL/GenBank/DDBJ whole genome shotgun (WGS) entry which is preliminary data.</text>
</comment>
<evidence type="ECO:0000256" key="1">
    <source>
        <dbReference type="SAM" id="MobiDB-lite"/>
    </source>
</evidence>
<proteinExistence type="predicted"/>
<dbReference type="AlphaFoldDB" id="A0A645JXC1"/>
<feature type="region of interest" description="Disordered" evidence="1">
    <location>
        <begin position="68"/>
        <end position="89"/>
    </location>
</feature>
<gene>
    <name evidence="2" type="ORF">SDC9_211569</name>
</gene>
<evidence type="ECO:0000313" key="2">
    <source>
        <dbReference type="EMBL" id="MPN63803.1"/>
    </source>
</evidence>
<name>A0A645JXC1_9ZZZZ</name>
<organism evidence="2">
    <name type="scientific">bioreactor metagenome</name>
    <dbReference type="NCBI Taxonomy" id="1076179"/>
    <lineage>
        <taxon>unclassified sequences</taxon>
        <taxon>metagenomes</taxon>
        <taxon>ecological metagenomes</taxon>
    </lineage>
</organism>
<dbReference type="EMBL" id="VSSQ01143727">
    <property type="protein sequence ID" value="MPN63803.1"/>
    <property type="molecule type" value="Genomic_DNA"/>
</dbReference>
<reference evidence="2" key="1">
    <citation type="submission" date="2019-08" db="EMBL/GenBank/DDBJ databases">
        <authorList>
            <person name="Kucharzyk K."/>
            <person name="Murdoch R.W."/>
            <person name="Higgins S."/>
            <person name="Loffler F."/>
        </authorList>
    </citation>
    <scope>NUCLEOTIDE SEQUENCE</scope>
</reference>
<feature type="compositionally biased region" description="Basic and acidic residues" evidence="1">
    <location>
        <begin position="76"/>
        <end position="89"/>
    </location>
</feature>
<accession>A0A645JXC1</accession>